<dbReference type="SUPFAM" id="SSF51735">
    <property type="entry name" value="NAD(P)-binding Rossmann-fold domains"/>
    <property type="match status" value="1"/>
</dbReference>
<reference evidence="2 3" key="1">
    <citation type="journal article" date="2015" name="Nature">
        <title>rRNA introns, odd ribosomes, and small enigmatic genomes across a large radiation of phyla.</title>
        <authorList>
            <person name="Brown C.T."/>
            <person name="Hug L.A."/>
            <person name="Thomas B.C."/>
            <person name="Sharon I."/>
            <person name="Castelle C.J."/>
            <person name="Singh A."/>
            <person name="Wilkins M.J."/>
            <person name="Williams K.H."/>
            <person name="Banfield J.F."/>
        </authorList>
    </citation>
    <scope>NUCLEOTIDE SEQUENCE [LARGE SCALE GENOMIC DNA]</scope>
</reference>
<dbReference type="AlphaFoldDB" id="A0A0G0T6A8"/>
<organism evidence="2 3">
    <name type="scientific">Candidatus Daviesbacteria bacterium GW2011_GWC2_40_12</name>
    <dbReference type="NCBI Taxonomy" id="1618431"/>
    <lineage>
        <taxon>Bacteria</taxon>
        <taxon>Candidatus Daviesiibacteriota</taxon>
    </lineage>
</organism>
<comment type="caution">
    <text evidence="2">The sequence shown here is derived from an EMBL/GenBank/DDBJ whole genome shotgun (WGS) entry which is preliminary data.</text>
</comment>
<accession>A0A0G0T6A8</accession>
<dbReference type="Proteomes" id="UP000034881">
    <property type="component" value="Unassembled WGS sequence"/>
</dbReference>
<evidence type="ECO:0000259" key="1">
    <source>
        <dbReference type="Pfam" id="PF16363"/>
    </source>
</evidence>
<dbReference type="EMBL" id="LBYB01000001">
    <property type="protein sequence ID" value="KKR42650.1"/>
    <property type="molecule type" value="Genomic_DNA"/>
</dbReference>
<protein>
    <submittedName>
        <fullName evidence="2">NAD-dependent epimerase/dehydratase</fullName>
    </submittedName>
</protein>
<feature type="domain" description="NAD(P)-binding" evidence="1">
    <location>
        <begin position="11"/>
        <end position="309"/>
    </location>
</feature>
<gene>
    <name evidence="2" type="ORF">UT77_C0001G0101</name>
</gene>
<evidence type="ECO:0000313" key="3">
    <source>
        <dbReference type="Proteomes" id="UP000034881"/>
    </source>
</evidence>
<dbReference type="Pfam" id="PF16363">
    <property type="entry name" value="GDP_Man_Dehyd"/>
    <property type="match status" value="1"/>
</dbReference>
<dbReference type="Gene3D" id="3.40.50.720">
    <property type="entry name" value="NAD(P)-binding Rossmann-like Domain"/>
    <property type="match status" value="1"/>
</dbReference>
<dbReference type="InterPro" id="IPR036291">
    <property type="entry name" value="NAD(P)-bd_dom_sf"/>
</dbReference>
<sequence>MVNMLAGKNILVTGGTGFIGSHLIEELIKYNNKIITTYLSLDKKSYFSINNMARKTTPIKVDISNFKEVMKLITKFRINFIFHLAAQPLVEVAYKEPLQTFQSNITGTINILECSRLNPQIKGLIVASSDKAYGQLCKKKYSEEDALEGSHPYEVSKSAADLICQAYFKTYQIPVVISRFGNVYGEGDLNFSRIFPGIMTSIVKHEPLQLRSNGKYVRDYIYVKDVVEGYLLLASSLQKIKGQAFNFGSKETLSVLELISLIEKLLNKKINCVILNKAENEIAYQSLNYTKASKLLGWKPKWNIESSIHRIYKYYNQIY</sequence>
<dbReference type="PANTHER" id="PTHR43000">
    <property type="entry name" value="DTDP-D-GLUCOSE 4,6-DEHYDRATASE-RELATED"/>
    <property type="match status" value="1"/>
</dbReference>
<evidence type="ECO:0000313" key="2">
    <source>
        <dbReference type="EMBL" id="KKR42650.1"/>
    </source>
</evidence>
<dbReference type="InterPro" id="IPR016040">
    <property type="entry name" value="NAD(P)-bd_dom"/>
</dbReference>
<name>A0A0G0T6A8_9BACT</name>
<proteinExistence type="predicted"/>